<sequence length="85" mass="9474">MTQRAAIRRALSSLIASPLSIWFSMMCDDRESRWVAFARTGTPGAGWPGCTEPDRAVMIFDRKSRVESDPAAAQRLARQEFDVAV</sequence>
<reference evidence="1 2" key="1">
    <citation type="submission" date="2017-02" db="EMBL/GenBank/DDBJ databases">
        <title>The new phylogeny of genus Mycobacterium.</title>
        <authorList>
            <person name="Tortoli E."/>
            <person name="Trovato A."/>
            <person name="Cirillo D.M."/>
        </authorList>
    </citation>
    <scope>NUCLEOTIDE SEQUENCE [LARGE SCALE GENOMIC DNA]</scope>
    <source>
        <strain evidence="1 2">DSM 45255</strain>
    </source>
</reference>
<proteinExistence type="predicted"/>
<dbReference type="AlphaFoldDB" id="A0A1X0G006"/>
<evidence type="ECO:0000313" key="1">
    <source>
        <dbReference type="EMBL" id="ORB07088.1"/>
    </source>
</evidence>
<dbReference type="STRING" id="560555.BST30_09035"/>
<gene>
    <name evidence="1" type="ORF">BST30_09035</name>
</gene>
<comment type="caution">
    <text evidence="1">The sequence shown here is derived from an EMBL/GenBank/DDBJ whole genome shotgun (WGS) entry which is preliminary data.</text>
</comment>
<protein>
    <submittedName>
        <fullName evidence="1">Uncharacterized protein</fullName>
    </submittedName>
</protein>
<dbReference type="RefSeq" id="WP_083094517.1">
    <property type="nucleotide sequence ID" value="NZ_AP022590.1"/>
</dbReference>
<organism evidence="1 2">
    <name type="scientific">Mycobacterium mantenii</name>
    <dbReference type="NCBI Taxonomy" id="560555"/>
    <lineage>
        <taxon>Bacteria</taxon>
        <taxon>Bacillati</taxon>
        <taxon>Actinomycetota</taxon>
        <taxon>Actinomycetes</taxon>
        <taxon>Mycobacteriales</taxon>
        <taxon>Mycobacteriaceae</taxon>
        <taxon>Mycobacterium</taxon>
        <taxon>Mycobacterium avium complex (MAC)</taxon>
    </lineage>
</organism>
<name>A0A1X0G006_MYCNT</name>
<dbReference type="EMBL" id="MVHW01000007">
    <property type="protein sequence ID" value="ORB07088.1"/>
    <property type="molecule type" value="Genomic_DNA"/>
</dbReference>
<evidence type="ECO:0000313" key="2">
    <source>
        <dbReference type="Proteomes" id="UP000192760"/>
    </source>
</evidence>
<accession>A0A1X0G006</accession>
<dbReference type="Proteomes" id="UP000192760">
    <property type="component" value="Unassembled WGS sequence"/>
</dbReference>